<dbReference type="AlphaFoldDB" id="A0A6B0RRB1"/>
<reference evidence="1" key="1">
    <citation type="submission" date="2019-10" db="EMBL/GenBank/DDBJ databases">
        <title>The sequence and de novo assembly of the wild yak genome.</title>
        <authorList>
            <person name="Liu Y."/>
        </authorList>
    </citation>
    <scope>NUCLEOTIDE SEQUENCE [LARGE SCALE GENOMIC DNA]</scope>
    <source>
        <strain evidence="1">WY2019</strain>
    </source>
</reference>
<protein>
    <submittedName>
        <fullName evidence="1">Uncharacterized protein</fullName>
    </submittedName>
</protein>
<organism evidence="1 2">
    <name type="scientific">Bos mutus</name>
    <name type="common">wild yak</name>
    <dbReference type="NCBI Taxonomy" id="72004"/>
    <lineage>
        <taxon>Eukaryota</taxon>
        <taxon>Metazoa</taxon>
        <taxon>Chordata</taxon>
        <taxon>Craniata</taxon>
        <taxon>Vertebrata</taxon>
        <taxon>Euteleostomi</taxon>
        <taxon>Mammalia</taxon>
        <taxon>Eutheria</taxon>
        <taxon>Laurasiatheria</taxon>
        <taxon>Artiodactyla</taxon>
        <taxon>Ruminantia</taxon>
        <taxon>Pecora</taxon>
        <taxon>Bovidae</taxon>
        <taxon>Bovinae</taxon>
        <taxon>Bos</taxon>
    </lineage>
</organism>
<accession>A0A6B0RRB1</accession>
<evidence type="ECO:0000313" key="2">
    <source>
        <dbReference type="Proteomes" id="UP000322234"/>
    </source>
</evidence>
<dbReference type="EMBL" id="VBQZ03000079">
    <property type="protein sequence ID" value="MXQ92102.1"/>
    <property type="molecule type" value="Genomic_DNA"/>
</dbReference>
<sequence length="98" mass="10607">MTTAKEPNASGKSVQQQEQGCEFRVFTGAGAASVKDQIADTVAGFSFRFQVELMAVESKFAVNPFLRKMAMSTDMESLSWACFHGGGRLLLAPVARMP</sequence>
<name>A0A6B0RRB1_9CETA</name>
<dbReference type="Proteomes" id="UP000322234">
    <property type="component" value="Unassembled WGS sequence"/>
</dbReference>
<gene>
    <name evidence="1" type="ORF">E5288_WYG012367</name>
</gene>
<evidence type="ECO:0000313" key="1">
    <source>
        <dbReference type="EMBL" id="MXQ92102.1"/>
    </source>
</evidence>
<proteinExistence type="predicted"/>
<keyword evidence="2" id="KW-1185">Reference proteome</keyword>
<comment type="caution">
    <text evidence="1">The sequence shown here is derived from an EMBL/GenBank/DDBJ whole genome shotgun (WGS) entry which is preliminary data.</text>
</comment>